<feature type="domain" description="FAD dependent oxidoreductase central" evidence="6">
    <location>
        <begin position="373"/>
        <end position="427"/>
    </location>
</feature>
<dbReference type="InterPro" id="IPR032503">
    <property type="entry name" value="FAO_M"/>
</dbReference>
<dbReference type="Pfam" id="PF16350">
    <property type="entry name" value="FAO_M"/>
    <property type="match status" value="1"/>
</dbReference>
<dbReference type="SUPFAM" id="SSF54373">
    <property type="entry name" value="FAD-linked reductases, C-terminal domain"/>
    <property type="match status" value="1"/>
</dbReference>
<dbReference type="Gene3D" id="3.30.1360.120">
    <property type="entry name" value="Probable tRNA modification gtpase trme, domain 1"/>
    <property type="match status" value="1"/>
</dbReference>
<accession>A0ABY5WIA6</accession>
<dbReference type="PANTHER" id="PTHR43757">
    <property type="entry name" value="AMINOMETHYLTRANSFERASE"/>
    <property type="match status" value="1"/>
</dbReference>
<dbReference type="Gene3D" id="3.30.70.1400">
    <property type="entry name" value="Aminomethyltransferase beta-barrel domains"/>
    <property type="match status" value="1"/>
</dbReference>
<gene>
    <name evidence="7" type="ORF">K3718_16875</name>
</gene>
<dbReference type="Gene3D" id="3.30.9.10">
    <property type="entry name" value="D-Amino Acid Oxidase, subunit A, domain 2"/>
    <property type="match status" value="1"/>
</dbReference>
<reference evidence="7" key="1">
    <citation type="submission" date="2021-08" db="EMBL/GenBank/DDBJ databases">
        <authorList>
            <person name="Nwanade C."/>
            <person name="Wang M."/>
            <person name="Masoudi A."/>
            <person name="Yu Z."/>
            <person name="Liu J."/>
        </authorList>
    </citation>
    <scope>NUCLEOTIDE SEQUENCE</scope>
    <source>
        <strain evidence="7">S166</strain>
    </source>
</reference>
<dbReference type="InterPro" id="IPR013977">
    <property type="entry name" value="GcvT_C"/>
</dbReference>
<dbReference type="PROSITE" id="PS51257">
    <property type="entry name" value="PROKAR_LIPOPROTEIN"/>
    <property type="match status" value="1"/>
</dbReference>
<dbReference type="Pfam" id="PF01571">
    <property type="entry name" value="GCV_T"/>
    <property type="match status" value="1"/>
</dbReference>
<evidence type="ECO:0000313" key="8">
    <source>
        <dbReference type="Proteomes" id="UP001058514"/>
    </source>
</evidence>
<dbReference type="SUPFAM" id="SSF103025">
    <property type="entry name" value="Folate-binding domain"/>
    <property type="match status" value="1"/>
</dbReference>
<dbReference type="RefSeq" id="WP_259964360.1">
    <property type="nucleotide sequence ID" value="NZ_CP081051.1"/>
</dbReference>
<dbReference type="InterPro" id="IPR029043">
    <property type="entry name" value="GcvT/YgfZ_C"/>
</dbReference>
<sequence length="816" mass="89507">MSDLPNKARVVIIGGGVIGCSVAYHLTKLGWQDVVLLERKQLTSGTTWHAAGLIGQLRASSNMTKLARYSAELYLGLEAETGVATGMRQVGSVSAALTHERLEELYRNAAMARAFGVPVEELSPKEVKERYEHINLDGVTGGVWLPTDGQADPANIALALAKGARQRGALVKERIKVAGIAKQGRRITGVDWVSDDGGAQGHIECDMVVNCAGMWGHEVGRMAGVNVPLHACEHFYIVTEGIEGLTQMPVLRVPDECAYYKEDAGKILLGAFEPNAKPWAMNGIPDSFEFDQLPEDFDHFEPILEAACNRMPMLAEAGIHTFFNGPESFTPDDAYHLGLAPEMDNFWVAAGFNSIGIQSAGGAGMALAQWMEDGQKPFDLGDVDISRMHPFQGNKHYLFERSKETLGLLYADHFPYRQKATARGVRRTPFHYHLKEQGAVFGEIGGWERANWFANAGQEREYQYSWKRQNWFENAAAEHRAVRENAGMYDMSSFGKIRVEGPDAEKFLNYICGANVSVPAGKIVYTQFLNPRGGIEADVTVTRLSETVYLVVTPAVTRLADQTWMMRNKGGFNVVLTDVTAGEGVLAVMGPNARKLLQRVSPNDFSNEVNPFGTAQEIELGMGLARVHRVTYVGELGWEIYIPAEMSGHAFETLWEAGQDMGLKLCGMHMMDSCRIEKGFRHFGHDITCEDNVIDAGLGFAVATGKDDFIGKAAVLERKETGPKARMVQFKLTDPEPLLFHNEPIIRDGKYVGYLSSGNYGHTLGAAIGMGYVPCEGESAADVLGSTYEIDVCGVKVKAEAALKPMYDPKSERVKA</sequence>
<feature type="domain" description="Aminomethyltransferase C-terminal" evidence="5">
    <location>
        <begin position="726"/>
        <end position="808"/>
    </location>
</feature>
<evidence type="ECO:0000256" key="2">
    <source>
        <dbReference type="ARBA" id="ARBA00023002"/>
    </source>
</evidence>
<dbReference type="Gene3D" id="2.40.30.110">
    <property type="entry name" value="Aminomethyltransferase beta-barrel domains"/>
    <property type="match status" value="1"/>
</dbReference>
<dbReference type="Proteomes" id="UP001058514">
    <property type="component" value="Chromosome"/>
</dbReference>
<dbReference type="SUPFAM" id="SSF101790">
    <property type="entry name" value="Aminomethyltransferase beta-barrel domain"/>
    <property type="match status" value="1"/>
</dbReference>
<evidence type="ECO:0000313" key="7">
    <source>
        <dbReference type="EMBL" id="UWQ41182.1"/>
    </source>
</evidence>
<keyword evidence="2" id="KW-0560">Oxidoreductase</keyword>
<evidence type="ECO:0000259" key="3">
    <source>
        <dbReference type="Pfam" id="PF01266"/>
    </source>
</evidence>
<evidence type="ECO:0000259" key="4">
    <source>
        <dbReference type="Pfam" id="PF01571"/>
    </source>
</evidence>
<protein>
    <submittedName>
        <fullName evidence="7">FAD-dependent oxidoreductase</fullName>
    </submittedName>
</protein>
<keyword evidence="8" id="KW-1185">Reference proteome</keyword>
<feature type="domain" description="FAD dependent oxidoreductase" evidence="3">
    <location>
        <begin position="9"/>
        <end position="370"/>
    </location>
</feature>
<proteinExistence type="inferred from homology"/>
<name>A0ABY5WIA6_9RHOB</name>
<feature type="domain" description="GCVT N-terminal" evidence="4">
    <location>
        <begin position="431"/>
        <end position="705"/>
    </location>
</feature>
<evidence type="ECO:0000259" key="5">
    <source>
        <dbReference type="Pfam" id="PF08669"/>
    </source>
</evidence>
<dbReference type="Pfam" id="PF01266">
    <property type="entry name" value="DAO"/>
    <property type="match status" value="1"/>
</dbReference>
<dbReference type="InterPro" id="IPR027266">
    <property type="entry name" value="TrmE/GcvT-like"/>
</dbReference>
<dbReference type="PANTHER" id="PTHR43757:SF2">
    <property type="entry name" value="AMINOMETHYLTRANSFERASE, MITOCHONDRIAL"/>
    <property type="match status" value="1"/>
</dbReference>
<dbReference type="InterPro" id="IPR036188">
    <property type="entry name" value="FAD/NAD-bd_sf"/>
</dbReference>
<evidence type="ECO:0000259" key="6">
    <source>
        <dbReference type="Pfam" id="PF16350"/>
    </source>
</evidence>
<dbReference type="Pfam" id="PF08669">
    <property type="entry name" value="GCV_T_C"/>
    <property type="match status" value="1"/>
</dbReference>
<dbReference type="EMBL" id="CP081051">
    <property type="protein sequence ID" value="UWQ41182.1"/>
    <property type="molecule type" value="Genomic_DNA"/>
</dbReference>
<dbReference type="SUPFAM" id="SSF51905">
    <property type="entry name" value="FAD/NAD(P)-binding domain"/>
    <property type="match status" value="1"/>
</dbReference>
<dbReference type="InterPro" id="IPR006222">
    <property type="entry name" value="GCVT_N"/>
</dbReference>
<dbReference type="InterPro" id="IPR006076">
    <property type="entry name" value="FAD-dep_OxRdtase"/>
</dbReference>
<organism evidence="7 8">
    <name type="scientific">Leisingera aquaemixtae</name>
    <dbReference type="NCBI Taxonomy" id="1396826"/>
    <lineage>
        <taxon>Bacteria</taxon>
        <taxon>Pseudomonadati</taxon>
        <taxon>Pseudomonadota</taxon>
        <taxon>Alphaproteobacteria</taxon>
        <taxon>Rhodobacterales</taxon>
        <taxon>Roseobacteraceae</taxon>
        <taxon>Leisingera</taxon>
    </lineage>
</organism>
<comment type="similarity">
    <text evidence="1">Belongs to the GcvT family.</text>
</comment>
<dbReference type="InterPro" id="IPR028896">
    <property type="entry name" value="GcvT/YgfZ/DmdA"/>
</dbReference>
<evidence type="ECO:0000256" key="1">
    <source>
        <dbReference type="ARBA" id="ARBA00008609"/>
    </source>
</evidence>
<dbReference type="Gene3D" id="3.50.50.60">
    <property type="entry name" value="FAD/NAD(P)-binding domain"/>
    <property type="match status" value="1"/>
</dbReference>